<comment type="caution">
    <text evidence="3">The sequence shown here is derived from an EMBL/GenBank/DDBJ whole genome shotgun (WGS) entry which is preliminary data.</text>
</comment>
<dbReference type="PANTHER" id="PTHR13369:SF3">
    <property type="entry name" value="METHYLTRANSFERASE DOMAIN-CONTAINING PROTEIN"/>
    <property type="match status" value="1"/>
</dbReference>
<proteinExistence type="predicted"/>
<dbReference type="Proteomes" id="UP001438008">
    <property type="component" value="Unassembled WGS sequence"/>
</dbReference>
<dbReference type="InterPro" id="IPR029063">
    <property type="entry name" value="SAM-dependent_MTases_sf"/>
</dbReference>
<evidence type="ECO:0000256" key="1">
    <source>
        <dbReference type="SAM" id="MobiDB-lite"/>
    </source>
</evidence>
<organism evidence="3 4">
    <name type="scientific">Laedolimicola intestinihominis</name>
    <dbReference type="NCBI Taxonomy" id="3133166"/>
    <lineage>
        <taxon>Bacteria</taxon>
        <taxon>Bacillati</taxon>
        <taxon>Bacillota</taxon>
        <taxon>Clostridia</taxon>
        <taxon>Lachnospirales</taxon>
        <taxon>Lachnospiraceae</taxon>
        <taxon>Laedolimicola</taxon>
    </lineage>
</organism>
<feature type="compositionally biased region" description="Basic and acidic residues" evidence="1">
    <location>
        <begin position="402"/>
        <end position="412"/>
    </location>
</feature>
<keyword evidence="3" id="KW-0489">Methyltransferase</keyword>
<accession>A0ABV1FKT1</accession>
<name>A0ABV1FKT1_9FIRM</name>
<dbReference type="SUPFAM" id="SSF53335">
    <property type="entry name" value="S-adenosyl-L-methionine-dependent methyltransferases"/>
    <property type="match status" value="1"/>
</dbReference>
<evidence type="ECO:0000259" key="2">
    <source>
        <dbReference type="Pfam" id="PF13679"/>
    </source>
</evidence>
<feature type="domain" description="Methyltransferase" evidence="2">
    <location>
        <begin position="158"/>
        <end position="295"/>
    </location>
</feature>
<gene>
    <name evidence="3" type="ORF">WMO29_14370</name>
</gene>
<feature type="region of interest" description="Disordered" evidence="1">
    <location>
        <begin position="390"/>
        <end position="412"/>
    </location>
</feature>
<dbReference type="RefSeq" id="WP_349165254.1">
    <property type="nucleotide sequence ID" value="NZ_JBBMFE010000016.1"/>
</dbReference>
<evidence type="ECO:0000313" key="4">
    <source>
        <dbReference type="Proteomes" id="UP001438008"/>
    </source>
</evidence>
<dbReference type="GO" id="GO:0008168">
    <property type="term" value="F:methyltransferase activity"/>
    <property type="evidence" value="ECO:0007669"/>
    <property type="project" value="UniProtKB-KW"/>
</dbReference>
<dbReference type="InterPro" id="IPR025714">
    <property type="entry name" value="Methyltranfer_dom"/>
</dbReference>
<dbReference type="GO" id="GO:0032259">
    <property type="term" value="P:methylation"/>
    <property type="evidence" value="ECO:0007669"/>
    <property type="project" value="UniProtKB-KW"/>
</dbReference>
<protein>
    <submittedName>
        <fullName evidence="3">SAM-dependent methyltransferase</fullName>
    </submittedName>
</protein>
<dbReference type="Pfam" id="PF13679">
    <property type="entry name" value="Methyltransf_32"/>
    <property type="match status" value="1"/>
</dbReference>
<dbReference type="CDD" id="cd02440">
    <property type="entry name" value="AdoMet_MTases"/>
    <property type="match status" value="1"/>
</dbReference>
<dbReference type="PANTHER" id="PTHR13369">
    <property type="match status" value="1"/>
</dbReference>
<sequence length="412" mass="46778">MEELKALLEKYLNENLELITLSAPRKGREELKARIRPVLLRDELKFQLEIFRGPKAFHENLPREEAVERIVELLTDVFCQLQLQADAGQVTALVSKKGKVTVKEKRQPGKAGNAGVKPTSLAHNKKKRYLLEEGRPVPFLVDLGVMTPEGRIVHARYDKFRQINRFLEFVEDILPALPKNRELTILDFGCGKSYLTFAIYYYLRECQGLDVRIIGLDLKEDVIRKCGELSRKYGYDKLTFLQGDIAGYEGCSRVDMVVTLHACDTATDYALYKAVKWGASVILSVPCCQHELNKQLENETLAPILKYGLLKERMAALMTDGLRAELLEQQGYETQILEFIDMEHTPKNILIRAVRRKNEKKADTASAASFDACTEALHADLTLEKLLNAGTSPAESYRSRRKNTENVKGESR</sequence>
<keyword evidence="4" id="KW-1185">Reference proteome</keyword>
<dbReference type="Gene3D" id="3.40.50.150">
    <property type="entry name" value="Vaccinia Virus protein VP39"/>
    <property type="match status" value="1"/>
</dbReference>
<keyword evidence="3" id="KW-0808">Transferase</keyword>
<reference evidence="3 4" key="1">
    <citation type="submission" date="2024-03" db="EMBL/GenBank/DDBJ databases">
        <title>Human intestinal bacterial collection.</title>
        <authorList>
            <person name="Pauvert C."/>
            <person name="Hitch T.C.A."/>
            <person name="Clavel T."/>
        </authorList>
    </citation>
    <scope>NUCLEOTIDE SEQUENCE [LARGE SCALE GENOMIC DNA]</scope>
    <source>
        <strain evidence="3 4">CLA-AA-H132</strain>
    </source>
</reference>
<dbReference type="EMBL" id="JBBMFE010000016">
    <property type="protein sequence ID" value="MEQ2473664.1"/>
    <property type="molecule type" value="Genomic_DNA"/>
</dbReference>
<evidence type="ECO:0000313" key="3">
    <source>
        <dbReference type="EMBL" id="MEQ2473664.1"/>
    </source>
</evidence>